<evidence type="ECO:0000313" key="3">
    <source>
        <dbReference type="WBParaSite" id="BPAG_0000846701-mRNA-1"/>
    </source>
</evidence>
<keyword evidence="2" id="KW-1185">Reference proteome</keyword>
<proteinExistence type="predicted"/>
<dbReference type="Proteomes" id="UP000278627">
    <property type="component" value="Unassembled WGS sequence"/>
</dbReference>
<sequence>MGRLREITLENIFLLISLDAEDSIQESYWTHLKISQVQVDVQFFVQDSIIIGADDMVSDASCILLMMDC</sequence>
<reference evidence="3" key="1">
    <citation type="submission" date="2017-02" db="UniProtKB">
        <authorList>
            <consortium name="WormBaseParasite"/>
        </authorList>
    </citation>
    <scope>IDENTIFICATION</scope>
</reference>
<name>A0A0N4TJJ1_BRUPA</name>
<evidence type="ECO:0000313" key="2">
    <source>
        <dbReference type="Proteomes" id="UP000278627"/>
    </source>
</evidence>
<protein>
    <submittedName>
        <fullName evidence="3">Ovule protein</fullName>
    </submittedName>
</protein>
<dbReference type="EMBL" id="UZAD01013134">
    <property type="protein sequence ID" value="VDN89615.1"/>
    <property type="molecule type" value="Genomic_DNA"/>
</dbReference>
<accession>A0A0N4TJJ1</accession>
<reference evidence="1 2" key="2">
    <citation type="submission" date="2018-11" db="EMBL/GenBank/DDBJ databases">
        <authorList>
            <consortium name="Pathogen Informatics"/>
        </authorList>
    </citation>
    <scope>NUCLEOTIDE SEQUENCE [LARGE SCALE GENOMIC DNA]</scope>
</reference>
<organism evidence="3">
    <name type="scientific">Brugia pahangi</name>
    <name type="common">Filarial nematode worm</name>
    <dbReference type="NCBI Taxonomy" id="6280"/>
    <lineage>
        <taxon>Eukaryota</taxon>
        <taxon>Metazoa</taxon>
        <taxon>Ecdysozoa</taxon>
        <taxon>Nematoda</taxon>
        <taxon>Chromadorea</taxon>
        <taxon>Rhabditida</taxon>
        <taxon>Spirurina</taxon>
        <taxon>Spiruromorpha</taxon>
        <taxon>Filarioidea</taxon>
        <taxon>Onchocercidae</taxon>
        <taxon>Brugia</taxon>
    </lineage>
</organism>
<evidence type="ECO:0000313" key="1">
    <source>
        <dbReference type="EMBL" id="VDN89615.1"/>
    </source>
</evidence>
<gene>
    <name evidence="1" type="ORF">BPAG_LOCUS8429</name>
</gene>
<dbReference type="AlphaFoldDB" id="A0A0N4TJJ1"/>
<dbReference type="WBParaSite" id="BPAG_0000846701-mRNA-1">
    <property type="protein sequence ID" value="BPAG_0000846701-mRNA-1"/>
    <property type="gene ID" value="BPAG_0000846701"/>
</dbReference>